<gene>
    <name evidence="7" type="ORF">HMF8227_02388</name>
</gene>
<keyword evidence="5" id="KW-0732">Signal</keyword>
<dbReference type="OrthoDB" id="9808890at2"/>
<dbReference type="GO" id="GO:0008234">
    <property type="term" value="F:cysteine-type peptidase activity"/>
    <property type="evidence" value="ECO:0007669"/>
    <property type="project" value="UniProtKB-KW"/>
</dbReference>
<keyword evidence="3" id="KW-0378">Hydrolase</keyword>
<reference evidence="7 8" key="1">
    <citation type="submission" date="2018-05" db="EMBL/GenBank/DDBJ databases">
        <title>Salinimonas sp. HMF8227 Genome sequencing and assembly.</title>
        <authorList>
            <person name="Kang H."/>
            <person name="Kang J."/>
            <person name="Cha I."/>
            <person name="Kim H."/>
            <person name="Joh K."/>
        </authorList>
    </citation>
    <scope>NUCLEOTIDE SEQUENCE [LARGE SCALE GENOMIC DNA]</scope>
    <source>
        <strain evidence="7 8">HMF8227</strain>
    </source>
</reference>
<dbReference type="Pfam" id="PF00877">
    <property type="entry name" value="NLPC_P60"/>
    <property type="match status" value="1"/>
</dbReference>
<dbReference type="GO" id="GO:0006508">
    <property type="term" value="P:proteolysis"/>
    <property type="evidence" value="ECO:0007669"/>
    <property type="project" value="UniProtKB-KW"/>
</dbReference>
<evidence type="ECO:0000256" key="5">
    <source>
        <dbReference type="SAM" id="SignalP"/>
    </source>
</evidence>
<comment type="similarity">
    <text evidence="1">Belongs to the peptidase C40 family.</text>
</comment>
<evidence type="ECO:0000256" key="4">
    <source>
        <dbReference type="ARBA" id="ARBA00022807"/>
    </source>
</evidence>
<dbReference type="InterPro" id="IPR027017">
    <property type="entry name" value="P60_peptidase_YkfC"/>
</dbReference>
<evidence type="ECO:0000256" key="1">
    <source>
        <dbReference type="ARBA" id="ARBA00007074"/>
    </source>
</evidence>
<dbReference type="EMBL" id="CP029347">
    <property type="protein sequence ID" value="AWL12840.1"/>
    <property type="molecule type" value="Genomic_DNA"/>
</dbReference>
<keyword evidence="2" id="KW-0645">Protease</keyword>
<accession>A0A2S2E6G1</accession>
<feature type="domain" description="NlpC/P60" evidence="6">
    <location>
        <begin position="308"/>
        <end position="439"/>
    </location>
</feature>
<feature type="signal peptide" evidence="5">
    <location>
        <begin position="1"/>
        <end position="24"/>
    </location>
</feature>
<feature type="chain" id="PRO_5015409731" description="NlpC/P60 domain-containing protein" evidence="5">
    <location>
        <begin position="25"/>
        <end position="463"/>
    </location>
</feature>
<dbReference type="Proteomes" id="UP000245728">
    <property type="component" value="Chromosome"/>
</dbReference>
<dbReference type="PROSITE" id="PS51935">
    <property type="entry name" value="NLPC_P60"/>
    <property type="match status" value="1"/>
</dbReference>
<dbReference type="SUPFAM" id="SSF54001">
    <property type="entry name" value="Cysteine proteinases"/>
    <property type="match status" value="1"/>
</dbReference>
<dbReference type="Pfam" id="PF12913">
    <property type="entry name" value="SH3_6"/>
    <property type="match status" value="1"/>
</dbReference>
<name>A0A2S2E6G1_9ALTE</name>
<dbReference type="PIRSF" id="PIRSF019015">
    <property type="entry name" value="P60_peptidase_YkfC"/>
    <property type="match status" value="1"/>
</dbReference>
<sequence>MQQVKRLLGLLAACAMGLSFCTWANTASGNNVIGIGPTHLTPEFWLDEQSQPNQTLLSQQQIQTLNQNTFQVQNELANLAALPENYTDEQLLEKIQQTSSIPKWDRFYADGTPLSDQLYQKYLSNLNREGLNKTNPVQFGLVTERTHMRRFPSADKAYSSDMDLDIDRFIETGLFPGDAVAILHTSKDGLWHLARAYHYLAWLPAKDVAIGSKKQVLAYRNKKPFAIVTGAKVFTNFNPELPQLSEKQLDMGVRLPLLTNEDVDHNLYGQNPYASHVVELPYREEDGSLSIKPALISRNQDIHKGYLPFTRANIIKQGFKFLGERYGWGHDYNARDCTGFVSEVYRTFGILMPRNSTQQGEGAYGINHRFDDNSPNADKLKVIKELDIGDLVYIPGHVVMYIGEWQGQPYVIHDVHGMAYKTSEGEYYDDGTLNGVSVTPLLPMHLSESRSYLDAIYTIKSVR</sequence>
<protein>
    <recommendedName>
        <fullName evidence="6">NlpC/P60 domain-containing protein</fullName>
    </recommendedName>
</protein>
<dbReference type="InterPro" id="IPR039439">
    <property type="entry name" value="SH3b1_dom"/>
</dbReference>
<evidence type="ECO:0000313" key="7">
    <source>
        <dbReference type="EMBL" id="AWL12840.1"/>
    </source>
</evidence>
<keyword evidence="4" id="KW-0788">Thiol protease</keyword>
<evidence type="ECO:0000259" key="6">
    <source>
        <dbReference type="PROSITE" id="PS51935"/>
    </source>
</evidence>
<dbReference type="InterPro" id="IPR038765">
    <property type="entry name" value="Papain-like_cys_pep_sf"/>
</dbReference>
<keyword evidence="8" id="KW-1185">Reference proteome</keyword>
<dbReference type="Gene3D" id="3.90.1720.10">
    <property type="entry name" value="endopeptidase domain like (from Nostoc punctiforme)"/>
    <property type="match status" value="1"/>
</dbReference>
<proteinExistence type="inferred from homology"/>
<evidence type="ECO:0000256" key="2">
    <source>
        <dbReference type="ARBA" id="ARBA00022670"/>
    </source>
</evidence>
<evidence type="ECO:0000313" key="8">
    <source>
        <dbReference type="Proteomes" id="UP000245728"/>
    </source>
</evidence>
<dbReference type="AlphaFoldDB" id="A0A2S2E6G1"/>
<evidence type="ECO:0000256" key="3">
    <source>
        <dbReference type="ARBA" id="ARBA00022801"/>
    </source>
</evidence>
<organism evidence="7 8">
    <name type="scientific">Saliniradius amylolyticus</name>
    <dbReference type="NCBI Taxonomy" id="2183582"/>
    <lineage>
        <taxon>Bacteria</taxon>
        <taxon>Pseudomonadati</taxon>
        <taxon>Pseudomonadota</taxon>
        <taxon>Gammaproteobacteria</taxon>
        <taxon>Alteromonadales</taxon>
        <taxon>Alteromonadaceae</taxon>
        <taxon>Saliniradius</taxon>
    </lineage>
</organism>
<dbReference type="KEGG" id="salh:HMF8227_02388"/>
<dbReference type="InterPro" id="IPR000064">
    <property type="entry name" value="NLP_P60_dom"/>
</dbReference>
<dbReference type="RefSeq" id="WP_109340377.1">
    <property type="nucleotide sequence ID" value="NZ_CP029347.1"/>
</dbReference>